<protein>
    <submittedName>
        <fullName evidence="1">Uncharacterized protein</fullName>
    </submittedName>
</protein>
<proteinExistence type="predicted"/>
<keyword evidence="2" id="KW-1185">Reference proteome</keyword>
<dbReference type="AlphaFoldDB" id="A0A9W9PID7"/>
<organism evidence="1 2">
    <name type="scientific">Penicillium chermesinum</name>
    <dbReference type="NCBI Taxonomy" id="63820"/>
    <lineage>
        <taxon>Eukaryota</taxon>
        <taxon>Fungi</taxon>
        <taxon>Dikarya</taxon>
        <taxon>Ascomycota</taxon>
        <taxon>Pezizomycotina</taxon>
        <taxon>Eurotiomycetes</taxon>
        <taxon>Eurotiomycetidae</taxon>
        <taxon>Eurotiales</taxon>
        <taxon>Aspergillaceae</taxon>
        <taxon>Penicillium</taxon>
    </lineage>
</organism>
<sequence>MSLRREEEADLEAAGHIYDLQIARFLDFQTSSSSQLFDIDGLLITEAKMRENTQREVALKHQLAIFKKKVKYKLPFFKSICIDAHLFDETFALGEHYWFLERRWARIKASLGDIPFSRGIDLWRSDPRWYMHRALREDCATKGGCCGRMCGCCLRRENLEKPFAGGHCTVECYCCKKTQGRQSGLQRLRHLHHQQQDERGLASGLQKNEISNQIRYASLLGLMPGSNDNPFNLIDDVHVQYGRPLSINGHVFKRSSRSEALGISHTFPSREYQV</sequence>
<dbReference type="EMBL" id="JAPQKS010000002">
    <property type="protein sequence ID" value="KAJ5247259.1"/>
    <property type="molecule type" value="Genomic_DNA"/>
</dbReference>
<accession>A0A9W9PID7</accession>
<evidence type="ECO:0000313" key="2">
    <source>
        <dbReference type="Proteomes" id="UP001150941"/>
    </source>
</evidence>
<dbReference type="OrthoDB" id="4440408at2759"/>
<reference evidence="1" key="1">
    <citation type="submission" date="2022-11" db="EMBL/GenBank/DDBJ databases">
        <authorList>
            <person name="Petersen C."/>
        </authorList>
    </citation>
    <scope>NUCLEOTIDE SEQUENCE</scope>
    <source>
        <strain evidence="1">IBT 19713</strain>
    </source>
</reference>
<gene>
    <name evidence="1" type="ORF">N7468_002242</name>
</gene>
<name>A0A9W9PID7_9EURO</name>
<evidence type="ECO:0000313" key="1">
    <source>
        <dbReference type="EMBL" id="KAJ5247259.1"/>
    </source>
</evidence>
<dbReference type="RefSeq" id="XP_058334680.1">
    <property type="nucleotide sequence ID" value="XM_058471539.1"/>
</dbReference>
<comment type="caution">
    <text evidence="1">The sequence shown here is derived from an EMBL/GenBank/DDBJ whole genome shotgun (WGS) entry which is preliminary data.</text>
</comment>
<dbReference type="Proteomes" id="UP001150941">
    <property type="component" value="Unassembled WGS sequence"/>
</dbReference>
<reference evidence="1" key="2">
    <citation type="journal article" date="2023" name="IMA Fungus">
        <title>Comparative genomic study of the Penicillium genus elucidates a diverse pangenome and 15 lateral gene transfer events.</title>
        <authorList>
            <person name="Petersen C."/>
            <person name="Sorensen T."/>
            <person name="Nielsen M.R."/>
            <person name="Sondergaard T.E."/>
            <person name="Sorensen J.L."/>
            <person name="Fitzpatrick D.A."/>
            <person name="Frisvad J.C."/>
            <person name="Nielsen K.L."/>
        </authorList>
    </citation>
    <scope>NUCLEOTIDE SEQUENCE</scope>
    <source>
        <strain evidence="1">IBT 19713</strain>
    </source>
</reference>
<dbReference type="GeneID" id="83198842"/>